<proteinExistence type="predicted"/>
<evidence type="ECO:0000313" key="1">
    <source>
        <dbReference type="EMBL" id="KAF0682779.1"/>
    </source>
</evidence>
<name>A0A485LS91_9STRA</name>
<dbReference type="EMBL" id="VJMH01007483">
    <property type="protein sequence ID" value="KAF0682779.1"/>
    <property type="molecule type" value="Genomic_DNA"/>
</dbReference>
<gene>
    <name evidence="2" type="primary">Aste57867_25078</name>
    <name evidence="1" type="ORF">As57867_025000</name>
    <name evidence="2" type="ORF">ASTE57867_25078</name>
</gene>
<sequence>MYWMVFNEMIVMSVVNRSLIRSAENAFTQMPAIPLEDRLGLQDVDGHYQTQRHLFQTTVGPFLSVDTFYVAVPPPLMAMAHTFQVAWQRFVVVDTIPTVAFHPTPPSWVSDPTLRWQSALSRRLSPTLCPRHI</sequence>
<reference evidence="2 3" key="1">
    <citation type="submission" date="2019-03" db="EMBL/GenBank/DDBJ databases">
        <authorList>
            <person name="Gaulin E."/>
            <person name="Dumas B."/>
        </authorList>
    </citation>
    <scope>NUCLEOTIDE SEQUENCE [LARGE SCALE GENOMIC DNA]</scope>
    <source>
        <strain evidence="2">CBS 568.67</strain>
    </source>
</reference>
<evidence type="ECO:0000313" key="3">
    <source>
        <dbReference type="Proteomes" id="UP000332933"/>
    </source>
</evidence>
<organism evidence="2 3">
    <name type="scientific">Aphanomyces stellatus</name>
    <dbReference type="NCBI Taxonomy" id="120398"/>
    <lineage>
        <taxon>Eukaryota</taxon>
        <taxon>Sar</taxon>
        <taxon>Stramenopiles</taxon>
        <taxon>Oomycota</taxon>
        <taxon>Saprolegniomycetes</taxon>
        <taxon>Saprolegniales</taxon>
        <taxon>Verrucalvaceae</taxon>
        <taxon>Aphanomyces</taxon>
    </lineage>
</organism>
<reference evidence="1" key="2">
    <citation type="submission" date="2019-06" db="EMBL/GenBank/DDBJ databases">
        <title>Genomics analysis of Aphanomyces spp. identifies a new class of oomycete effector associated with host adaptation.</title>
        <authorList>
            <person name="Gaulin E."/>
        </authorList>
    </citation>
    <scope>NUCLEOTIDE SEQUENCE</scope>
    <source>
        <strain evidence="1">CBS 578.67</strain>
    </source>
</reference>
<keyword evidence="3" id="KW-1185">Reference proteome</keyword>
<dbReference type="AlphaFoldDB" id="A0A485LS91"/>
<accession>A0A485LS91</accession>
<dbReference type="Proteomes" id="UP000332933">
    <property type="component" value="Unassembled WGS sequence"/>
</dbReference>
<evidence type="ECO:0000313" key="2">
    <source>
        <dbReference type="EMBL" id="VFU01709.1"/>
    </source>
</evidence>
<protein>
    <submittedName>
        <fullName evidence="2">Aste57867_25078 protein</fullName>
    </submittedName>
</protein>
<dbReference type="EMBL" id="CAADRA010007509">
    <property type="protein sequence ID" value="VFU01709.1"/>
    <property type="molecule type" value="Genomic_DNA"/>
</dbReference>